<dbReference type="KEGG" id="mls:MSLAZ_2884"/>
<dbReference type="InterPro" id="IPR025150">
    <property type="entry name" value="GH123_cat"/>
</dbReference>
<accession>A0A0E3WSC1</accession>
<dbReference type="Proteomes" id="UP000033072">
    <property type="component" value="Chromosome"/>
</dbReference>
<dbReference type="EMBL" id="CP009515">
    <property type="protein sequence ID" value="AKB76145.1"/>
    <property type="molecule type" value="Genomic_DNA"/>
</dbReference>
<dbReference type="HOGENOM" id="CLU_476211_0_0_2"/>
<sequence length="572" mass="64292">MRNILIVGLLFASFLFVSFFFSLSAEAENIIVYVVPAITDDRILPKSSIPSSYISDTISVKASPGEFEPVSFVIRADQDINSMTIESTNLTGSDGIIPSTDVDIRTVKCWYQGSYNLELGVQGRYLTPELLLKDDSLIKVTGEDWTQWNASNPKGKNYLKLTNESYTDISNNTPQNSDFLMIPISQRPVSDATTLQPVTILKGYNKQFWVTLNVPNNANAGNYSGTITLRTGTEIIRQLQLNLQVLPILLSKPNLEYGLYYRGMITDQGSISSEGKTTAQFTAEIKDMLDHGVTNPNVYSRPNDDVLIEMLTIKNQVGLDNTNLYYLGLDFEDASKFPYYISMTAPYGVTNIYAYGPDEQNINETSSRSKMIAIHNVGGKVMNAQSLSQADSVAEILDLAVVYGDPSEELAAKYHRYGHKIYSYANPQVVPEYPRLFRMNYGLLLWQRNYDGAMDYAYQHSLGDIWNDFDYTGYRDHVFAYPTTNGVIDTIQWEGFREGVDDVRYLTTLQNAIRLAKSQGKDTSEAESWLANLKDSDLTSQDLDAVRLQMINYILSLQNQLNSTTTSTIKRD</sequence>
<dbReference type="GeneID" id="24807753"/>
<gene>
    <name evidence="2" type="ORF">MSLAZ_2884</name>
</gene>
<dbReference type="OrthoDB" id="378716at2157"/>
<dbReference type="RefSeq" id="WP_048128205.1">
    <property type="nucleotide sequence ID" value="NZ_CP009515.1"/>
</dbReference>
<evidence type="ECO:0000313" key="3">
    <source>
        <dbReference type="Proteomes" id="UP000033072"/>
    </source>
</evidence>
<dbReference type="PATRIC" id="fig|1434111.4.peg.3815"/>
<evidence type="ECO:0000259" key="1">
    <source>
        <dbReference type="Pfam" id="PF13320"/>
    </source>
</evidence>
<dbReference type="AlphaFoldDB" id="A0A0E3WSC1"/>
<name>A0A0E3WSC1_9EURY</name>
<proteinExistence type="predicted"/>
<feature type="domain" description="Glycoside hydrolase 123 catalytic" evidence="1">
    <location>
        <begin position="360"/>
        <end position="508"/>
    </location>
</feature>
<reference evidence="2 3" key="1">
    <citation type="submission" date="2014-07" db="EMBL/GenBank/DDBJ databases">
        <title>Methanogenic archaea and the global carbon cycle.</title>
        <authorList>
            <person name="Henriksen J.R."/>
            <person name="Luke J."/>
            <person name="Reinhart S."/>
            <person name="Benedict M.N."/>
            <person name="Youngblut N.D."/>
            <person name="Metcalf M.E."/>
            <person name="Whitaker R.J."/>
            <person name="Metcalf W.W."/>
        </authorList>
    </citation>
    <scope>NUCLEOTIDE SEQUENCE [LARGE SCALE GENOMIC DNA]</scope>
    <source>
        <strain evidence="2 3">Z-7289</strain>
    </source>
</reference>
<keyword evidence="3" id="KW-1185">Reference proteome</keyword>
<dbReference type="Pfam" id="PF13320">
    <property type="entry name" value="GH123_cat"/>
    <property type="match status" value="1"/>
</dbReference>
<organism evidence="2 3">
    <name type="scientific">Methanosarcina lacustris Z-7289</name>
    <dbReference type="NCBI Taxonomy" id="1434111"/>
    <lineage>
        <taxon>Archaea</taxon>
        <taxon>Methanobacteriati</taxon>
        <taxon>Methanobacteriota</taxon>
        <taxon>Stenosarchaea group</taxon>
        <taxon>Methanomicrobia</taxon>
        <taxon>Methanosarcinales</taxon>
        <taxon>Methanosarcinaceae</taxon>
        <taxon>Methanosarcina</taxon>
    </lineage>
</organism>
<protein>
    <recommendedName>
        <fullName evidence="1">Glycoside hydrolase 123 catalytic domain-containing protein</fullName>
    </recommendedName>
</protein>
<dbReference type="STRING" id="1434111.MSLAZ_2884"/>
<evidence type="ECO:0000313" key="2">
    <source>
        <dbReference type="EMBL" id="AKB76145.1"/>
    </source>
</evidence>